<evidence type="ECO:0000313" key="2">
    <source>
        <dbReference type="EMBL" id="KAL3522735.1"/>
    </source>
</evidence>
<dbReference type="EMBL" id="JBJUIK010000007">
    <property type="protein sequence ID" value="KAL3522735.1"/>
    <property type="molecule type" value="Genomic_DNA"/>
</dbReference>
<proteinExistence type="predicted"/>
<reference evidence="2 3" key="1">
    <citation type="submission" date="2024-11" db="EMBL/GenBank/DDBJ databases">
        <title>A near-complete genome assembly of Cinchona calisaya.</title>
        <authorList>
            <person name="Lian D.C."/>
            <person name="Zhao X.W."/>
            <person name="Wei L."/>
        </authorList>
    </citation>
    <scope>NUCLEOTIDE SEQUENCE [LARGE SCALE GENOMIC DNA]</scope>
    <source>
        <tissue evidence="2">Nenye</tissue>
    </source>
</reference>
<dbReference type="Proteomes" id="UP001630127">
    <property type="component" value="Unassembled WGS sequence"/>
</dbReference>
<comment type="caution">
    <text evidence="2">The sequence shown here is derived from an EMBL/GenBank/DDBJ whole genome shotgun (WGS) entry which is preliminary data.</text>
</comment>
<dbReference type="AlphaFoldDB" id="A0ABD2ZWY7"/>
<evidence type="ECO:0000256" key="1">
    <source>
        <dbReference type="SAM" id="MobiDB-lite"/>
    </source>
</evidence>
<keyword evidence="3" id="KW-1185">Reference proteome</keyword>
<feature type="region of interest" description="Disordered" evidence="1">
    <location>
        <begin position="12"/>
        <end position="34"/>
    </location>
</feature>
<sequence>MAIESLGDLANASPVVPESHTIKSPGHVVNESSIQDDQTEAVPMKFMQDEAILMQIIVSNKIWVLWRKSFHPHVLQNSNQFLHLGIYHDGWNWSLKVTFVYAKSSLIDRKEMWKSLCLISANMIDLWAVGGDFNIIEYLSEYAGGARQNR</sequence>
<protein>
    <submittedName>
        <fullName evidence="2">Uncharacterized protein</fullName>
    </submittedName>
</protein>
<gene>
    <name evidence="2" type="ORF">ACH5RR_015569</name>
</gene>
<accession>A0ABD2ZWY7</accession>
<name>A0ABD2ZWY7_9GENT</name>
<organism evidence="2 3">
    <name type="scientific">Cinchona calisaya</name>
    <dbReference type="NCBI Taxonomy" id="153742"/>
    <lineage>
        <taxon>Eukaryota</taxon>
        <taxon>Viridiplantae</taxon>
        <taxon>Streptophyta</taxon>
        <taxon>Embryophyta</taxon>
        <taxon>Tracheophyta</taxon>
        <taxon>Spermatophyta</taxon>
        <taxon>Magnoliopsida</taxon>
        <taxon>eudicotyledons</taxon>
        <taxon>Gunneridae</taxon>
        <taxon>Pentapetalae</taxon>
        <taxon>asterids</taxon>
        <taxon>lamiids</taxon>
        <taxon>Gentianales</taxon>
        <taxon>Rubiaceae</taxon>
        <taxon>Cinchonoideae</taxon>
        <taxon>Cinchoneae</taxon>
        <taxon>Cinchona</taxon>
    </lineage>
</organism>
<evidence type="ECO:0000313" key="3">
    <source>
        <dbReference type="Proteomes" id="UP001630127"/>
    </source>
</evidence>